<dbReference type="Gene3D" id="1.20.1310.10">
    <property type="entry name" value="Cullin Repeats"/>
    <property type="match status" value="4"/>
</dbReference>
<dbReference type="InterPro" id="IPR036317">
    <property type="entry name" value="Cullin_homology_sf"/>
</dbReference>
<comment type="similarity">
    <text evidence="3 8 9">Belongs to the cullin family.</text>
</comment>
<evidence type="ECO:0000313" key="12">
    <source>
        <dbReference type="Proteomes" id="UP000761534"/>
    </source>
</evidence>
<dbReference type="PANTHER" id="PTHR11932">
    <property type="entry name" value="CULLIN"/>
    <property type="match status" value="1"/>
</dbReference>
<dbReference type="OrthoDB" id="27073at2759"/>
<evidence type="ECO:0000256" key="3">
    <source>
        <dbReference type="ARBA" id="ARBA00006019"/>
    </source>
</evidence>
<dbReference type="Pfam" id="PF26557">
    <property type="entry name" value="Cullin_AB"/>
    <property type="match status" value="1"/>
</dbReference>
<dbReference type="Pfam" id="PF00888">
    <property type="entry name" value="Cullin"/>
    <property type="match status" value="1"/>
</dbReference>
<dbReference type="SUPFAM" id="SSF46785">
    <property type="entry name" value="Winged helix' DNA-binding domain"/>
    <property type="match status" value="1"/>
</dbReference>
<evidence type="ECO:0000256" key="8">
    <source>
        <dbReference type="PROSITE-ProRule" id="PRU00330"/>
    </source>
</evidence>
<dbReference type="FunFam" id="1.20.1310.10:FF:000002">
    <property type="entry name" value="cullin-3 isoform X1"/>
    <property type="match status" value="1"/>
</dbReference>
<dbReference type="InterPro" id="IPR019559">
    <property type="entry name" value="Cullin_neddylation_domain"/>
</dbReference>
<dbReference type="InterPro" id="IPR001373">
    <property type="entry name" value="Cullin_N"/>
</dbReference>
<dbReference type="VEuPathDB" id="FungiDB:TRICI_003755"/>
<evidence type="ECO:0000256" key="4">
    <source>
        <dbReference type="ARBA" id="ARBA00022490"/>
    </source>
</evidence>
<dbReference type="FunFam" id="1.20.1310.10:FF:000011">
    <property type="entry name" value="Cullin 1"/>
    <property type="match status" value="1"/>
</dbReference>
<dbReference type="AlphaFoldDB" id="A0A642V819"/>
<organism evidence="11 12">
    <name type="scientific">Trichomonascus ciferrii</name>
    <dbReference type="NCBI Taxonomy" id="44093"/>
    <lineage>
        <taxon>Eukaryota</taxon>
        <taxon>Fungi</taxon>
        <taxon>Dikarya</taxon>
        <taxon>Ascomycota</taxon>
        <taxon>Saccharomycotina</taxon>
        <taxon>Dipodascomycetes</taxon>
        <taxon>Dipodascales</taxon>
        <taxon>Trichomonascaceae</taxon>
        <taxon>Trichomonascus</taxon>
        <taxon>Trichomonascus ciferrii complex</taxon>
    </lineage>
</organism>
<dbReference type="InterPro" id="IPR036390">
    <property type="entry name" value="WH_DNA-bd_sf"/>
</dbReference>
<dbReference type="Pfam" id="PF10557">
    <property type="entry name" value="Cullin_Nedd8"/>
    <property type="match status" value="1"/>
</dbReference>
<keyword evidence="5" id="KW-1017">Isopeptide bond</keyword>
<evidence type="ECO:0000256" key="6">
    <source>
        <dbReference type="ARBA" id="ARBA00022786"/>
    </source>
</evidence>
<dbReference type="InterPro" id="IPR059120">
    <property type="entry name" value="Cullin-like_AB"/>
</dbReference>
<accession>A0A642V819</accession>
<dbReference type="SUPFAM" id="SSF74788">
    <property type="entry name" value="Cullin repeat-like"/>
    <property type="match status" value="1"/>
</dbReference>
<dbReference type="InterPro" id="IPR016159">
    <property type="entry name" value="Cullin_repeat-like_dom_sf"/>
</dbReference>
<sequence>MLTIFSAIHNFCVSNNSSLLGRFGTQGGTGTVTRGAQLLGADMYKRLDEYLQAHLNDLRVDTQQYNDEGLIQYYNKIWDRYTTGARYLNHIFDYINRHWIKREREEGRRDIHDVNTLCLVRWKSELFDPIQNRIVDAILKQIEKQRNGEAITSVNIKQALQSFVSLGLDENNTKKTSLAVYKQFFEQRFLDATRDYYTKESDYFLANHSVIEYIKKASQRIQEENGRIQMLLHPSTETTLMPICDEVLIANHAQIIQDEFYTLLSEDRRDDFHQLYKLLSRVEGLLAPIQTTFQDYVRKQGLAAVEKLAKEVEKPDPKAYVDTLLAVQSKYAEIVRTAFESNSELVKSLDTGCNVFINSNTIALPANAPKGSESKTPELLARYTDQLLKKSSKTAEETDVDAALNGIMTLFQYVDAKDSFEKFYKRLLSRRLVNNSSASEDAETNMVAKLKEVCGYDYTNKLQKMFQDMTTSSEMISEFKANLSKDEYPIDFNACILAENYWPLPQLKWSYTMPKELHPIHERFQGFYNNKHTGRRLKWLWNFSKGDLKANFVKGNKVGYTFTVSAYQLSILLPFNEQDTYTWEQLLEITQLPEEILSNSLAFILKAKLLLKEPSDAKTEDKDTKFTLNFDFKNKKVRINLNLPMKTEQKQEVDQTHKSIEEDRKFFLQAVIVRIMKARKELKHVSLVQETIEQSRKRFQPKVPEIKKSIDALVDKEYLERLEDNKYRYLA</sequence>
<dbReference type="EMBL" id="SWFS01000277">
    <property type="protein sequence ID" value="KAA8911597.1"/>
    <property type="molecule type" value="Genomic_DNA"/>
</dbReference>
<protein>
    <recommendedName>
        <fullName evidence="10">Cullin family profile domain-containing protein</fullName>
    </recommendedName>
</protein>
<dbReference type="SMART" id="SM00884">
    <property type="entry name" value="Cullin_Nedd8"/>
    <property type="match status" value="1"/>
</dbReference>
<gene>
    <name evidence="11" type="ORF">TRICI_003755</name>
</gene>
<feature type="domain" description="Cullin family profile" evidence="10">
    <location>
        <begin position="375"/>
        <end position="605"/>
    </location>
</feature>
<dbReference type="InterPro" id="IPR016158">
    <property type="entry name" value="Cullin_homology"/>
</dbReference>
<evidence type="ECO:0000313" key="11">
    <source>
        <dbReference type="EMBL" id="KAA8911597.1"/>
    </source>
</evidence>
<dbReference type="GO" id="GO:0019005">
    <property type="term" value="C:SCF ubiquitin ligase complex"/>
    <property type="evidence" value="ECO:0007669"/>
    <property type="project" value="UniProtKB-ARBA"/>
</dbReference>
<keyword evidence="4" id="KW-0963">Cytoplasm</keyword>
<dbReference type="GO" id="GO:1902531">
    <property type="term" value="P:regulation of intracellular signal transduction"/>
    <property type="evidence" value="ECO:0007669"/>
    <property type="project" value="UniProtKB-ARBA"/>
</dbReference>
<dbReference type="GO" id="GO:0005737">
    <property type="term" value="C:cytoplasm"/>
    <property type="evidence" value="ECO:0007669"/>
    <property type="project" value="UniProtKB-SubCell"/>
</dbReference>
<dbReference type="FunFam" id="1.10.10.10:FF:000014">
    <property type="entry name" value="Cullin 1"/>
    <property type="match status" value="1"/>
</dbReference>
<evidence type="ECO:0000256" key="9">
    <source>
        <dbReference type="RuleBase" id="RU003829"/>
    </source>
</evidence>
<dbReference type="SMART" id="SM00182">
    <property type="entry name" value="CULLIN"/>
    <property type="match status" value="1"/>
</dbReference>
<comment type="caution">
    <text evidence="11">The sequence shown here is derived from an EMBL/GenBank/DDBJ whole genome shotgun (WGS) entry which is preliminary data.</text>
</comment>
<dbReference type="Proteomes" id="UP000761534">
    <property type="component" value="Unassembled WGS sequence"/>
</dbReference>
<dbReference type="FunFam" id="3.30.230.130:FF:000003">
    <property type="entry name" value="Cullin 2"/>
    <property type="match status" value="1"/>
</dbReference>
<dbReference type="FunFam" id="1.20.1310.10:FF:000019">
    <property type="entry name" value="Cullin 1"/>
    <property type="match status" value="1"/>
</dbReference>
<evidence type="ECO:0000256" key="1">
    <source>
        <dbReference type="ARBA" id="ARBA00004496"/>
    </source>
</evidence>
<name>A0A642V819_9ASCO</name>
<dbReference type="Gene3D" id="1.10.10.10">
    <property type="entry name" value="Winged helix-like DNA-binding domain superfamily/Winged helix DNA-binding domain"/>
    <property type="match status" value="1"/>
</dbReference>
<evidence type="ECO:0000259" key="10">
    <source>
        <dbReference type="PROSITE" id="PS50069"/>
    </source>
</evidence>
<evidence type="ECO:0000256" key="7">
    <source>
        <dbReference type="ARBA" id="ARBA00022843"/>
    </source>
</evidence>
<evidence type="ECO:0000256" key="5">
    <source>
        <dbReference type="ARBA" id="ARBA00022499"/>
    </source>
</evidence>
<keyword evidence="7" id="KW-0832">Ubl conjugation</keyword>
<dbReference type="Gene3D" id="3.30.230.130">
    <property type="entry name" value="Cullin, Chain C, Domain 2"/>
    <property type="match status" value="1"/>
</dbReference>
<evidence type="ECO:0000256" key="2">
    <source>
        <dbReference type="ARBA" id="ARBA00004906"/>
    </source>
</evidence>
<dbReference type="GO" id="GO:0031625">
    <property type="term" value="F:ubiquitin protein ligase binding"/>
    <property type="evidence" value="ECO:0007669"/>
    <property type="project" value="InterPro"/>
</dbReference>
<keyword evidence="6" id="KW-0833">Ubl conjugation pathway</keyword>
<dbReference type="PROSITE" id="PS50069">
    <property type="entry name" value="CULLIN_2"/>
    <property type="match status" value="1"/>
</dbReference>
<dbReference type="InterPro" id="IPR045093">
    <property type="entry name" value="Cullin"/>
</dbReference>
<keyword evidence="12" id="KW-1185">Reference proteome</keyword>
<comment type="pathway">
    <text evidence="2">Protein modification; protein ubiquitination.</text>
</comment>
<dbReference type="FunFam" id="1.20.1310.10:FF:000029">
    <property type="entry name" value="Cullin homolog 1"/>
    <property type="match status" value="1"/>
</dbReference>
<comment type="subcellular location">
    <subcellularLocation>
        <location evidence="1">Cytoplasm</location>
    </subcellularLocation>
</comment>
<dbReference type="GO" id="GO:0031146">
    <property type="term" value="P:SCF-dependent proteasomal ubiquitin-dependent protein catabolic process"/>
    <property type="evidence" value="ECO:0007669"/>
    <property type="project" value="UniProtKB-ARBA"/>
</dbReference>
<reference evidence="11" key="1">
    <citation type="journal article" date="2019" name="G3 (Bethesda)">
        <title>Genome Assemblies of Two Rare Opportunistic Yeast Pathogens: Diutina rugosa (syn. Candida rugosa) and Trichomonascus ciferrii (syn. Candida ciferrii).</title>
        <authorList>
            <person name="Mixao V."/>
            <person name="Saus E."/>
            <person name="Hansen A.P."/>
            <person name="Lass-Florl C."/>
            <person name="Gabaldon T."/>
        </authorList>
    </citation>
    <scope>NUCLEOTIDE SEQUENCE</scope>
    <source>
        <strain evidence="11">CBS 4856</strain>
    </source>
</reference>
<dbReference type="SUPFAM" id="SSF75632">
    <property type="entry name" value="Cullin homology domain"/>
    <property type="match status" value="1"/>
</dbReference>
<proteinExistence type="inferred from homology"/>
<dbReference type="InterPro" id="IPR036388">
    <property type="entry name" value="WH-like_DNA-bd_sf"/>
</dbReference>